<dbReference type="GO" id="GO:0005829">
    <property type="term" value="C:cytosol"/>
    <property type="evidence" value="ECO:0007669"/>
    <property type="project" value="TreeGrafter"/>
</dbReference>
<dbReference type="InterPro" id="IPR030393">
    <property type="entry name" value="G_ENGB_dom"/>
</dbReference>
<dbReference type="KEGG" id="dax:FDQ92_11995"/>
<reference evidence="12 13" key="1">
    <citation type="submission" date="2019-05" db="EMBL/GenBank/DDBJ databases">
        <title>The Complete Genome Sequence of the n-alkane-degrading Desulfoglaeba alkanexedens ALDC reveals multiple alkylsuccinate synthase gene clusters.</title>
        <authorList>
            <person name="Callaghan A.V."/>
            <person name="Davidova I.A."/>
            <person name="Duncan K.E."/>
            <person name="Morris B."/>
            <person name="McInerney M.J."/>
        </authorList>
    </citation>
    <scope>NUCLEOTIDE SEQUENCE [LARGE SCALE GENOMIC DNA]</scope>
    <source>
        <strain evidence="12 13">ALDC</strain>
    </source>
</reference>
<dbReference type="CDD" id="cd01876">
    <property type="entry name" value="YihA_EngB"/>
    <property type="match status" value="1"/>
</dbReference>
<dbReference type="PROSITE" id="PS51706">
    <property type="entry name" value="G_ENGB"/>
    <property type="match status" value="1"/>
</dbReference>
<dbReference type="SUPFAM" id="SSF52540">
    <property type="entry name" value="P-loop containing nucleoside triphosphate hydrolases"/>
    <property type="match status" value="1"/>
</dbReference>
<dbReference type="HAMAP" id="MF_00321">
    <property type="entry name" value="GTPase_EngB"/>
    <property type="match status" value="1"/>
</dbReference>
<dbReference type="InterPro" id="IPR019987">
    <property type="entry name" value="GTP-bd_ribosome_bio_YsxC"/>
</dbReference>
<evidence type="ECO:0000256" key="4">
    <source>
        <dbReference type="ARBA" id="ARBA00022723"/>
    </source>
</evidence>
<dbReference type="Proteomes" id="UP000298602">
    <property type="component" value="Chromosome"/>
</dbReference>
<evidence type="ECO:0000256" key="10">
    <source>
        <dbReference type="HAMAP-Rule" id="MF_00321"/>
    </source>
</evidence>
<evidence type="ECO:0000313" key="13">
    <source>
        <dbReference type="Proteomes" id="UP000298602"/>
    </source>
</evidence>
<keyword evidence="9 10" id="KW-0131">Cell cycle</keyword>
<comment type="function">
    <text evidence="10">Necessary for normal cell division and for the maintenance of normal septation.</text>
</comment>
<dbReference type="NCBIfam" id="TIGR03598">
    <property type="entry name" value="GTPase_YsxC"/>
    <property type="match status" value="1"/>
</dbReference>
<evidence type="ECO:0000256" key="3">
    <source>
        <dbReference type="ARBA" id="ARBA00022618"/>
    </source>
</evidence>
<dbReference type="GO" id="GO:0000917">
    <property type="term" value="P:division septum assembly"/>
    <property type="evidence" value="ECO:0007669"/>
    <property type="project" value="UniProtKB-KW"/>
</dbReference>
<evidence type="ECO:0000259" key="11">
    <source>
        <dbReference type="PROSITE" id="PS51706"/>
    </source>
</evidence>
<dbReference type="Pfam" id="PF01926">
    <property type="entry name" value="MMR_HSR1"/>
    <property type="match status" value="1"/>
</dbReference>
<dbReference type="Gene3D" id="3.40.50.300">
    <property type="entry name" value="P-loop containing nucleotide triphosphate hydrolases"/>
    <property type="match status" value="1"/>
</dbReference>
<keyword evidence="3 10" id="KW-0132">Cell division</keyword>
<gene>
    <name evidence="10" type="primary">engB</name>
    <name evidence="12" type="ORF">FDQ92_11995</name>
</gene>
<dbReference type="FunFam" id="3.40.50.300:FF:000098">
    <property type="entry name" value="Probable GTP-binding protein EngB"/>
    <property type="match status" value="1"/>
</dbReference>
<accession>A0A4P8L884</accession>
<evidence type="ECO:0000256" key="5">
    <source>
        <dbReference type="ARBA" id="ARBA00022741"/>
    </source>
</evidence>
<evidence type="ECO:0000256" key="8">
    <source>
        <dbReference type="ARBA" id="ARBA00023210"/>
    </source>
</evidence>
<keyword evidence="5 10" id="KW-0547">Nucleotide-binding</keyword>
<evidence type="ECO:0000256" key="2">
    <source>
        <dbReference type="ARBA" id="ARBA00009638"/>
    </source>
</evidence>
<sequence length="206" mass="22659">MSDKPKVTIKSAVFVGSAVERAGYPGESLPEVAFAGRSNVGKSSLINCLLGTKKLVRTSRTPGRTQTINFFRINDAFFFVDLPGYGYAKVPAAVRARWGPMMETYLKERRTLRAVVQILDFRHPPTPDDLALWNWLQATGVLTLPVLTKADKVKKSLRSKNLAQAAAALALTSCDLIVFSAVTREGRDLLWDRLMPLVVPSAETPV</sequence>
<evidence type="ECO:0000256" key="7">
    <source>
        <dbReference type="ARBA" id="ARBA00023134"/>
    </source>
</evidence>
<dbReference type="InterPro" id="IPR006073">
    <property type="entry name" value="GTP-bd"/>
</dbReference>
<keyword evidence="13" id="KW-1185">Reference proteome</keyword>
<dbReference type="GO" id="GO:0005525">
    <property type="term" value="F:GTP binding"/>
    <property type="evidence" value="ECO:0007669"/>
    <property type="project" value="UniProtKB-UniRule"/>
</dbReference>
<keyword evidence="7 10" id="KW-0342">GTP-binding</keyword>
<protein>
    <recommendedName>
        <fullName evidence="10">Probable GTP-binding protein EngB</fullName>
    </recommendedName>
</protein>
<keyword evidence="4" id="KW-0479">Metal-binding</keyword>
<feature type="domain" description="EngB-type G" evidence="11">
    <location>
        <begin position="28"/>
        <end position="200"/>
    </location>
</feature>
<dbReference type="OrthoDB" id="9804921at2"/>
<dbReference type="InterPro" id="IPR027417">
    <property type="entry name" value="P-loop_NTPase"/>
</dbReference>
<name>A0A4P8L884_9BACT</name>
<dbReference type="AlphaFoldDB" id="A0A4P8L884"/>
<reference evidence="12 13" key="2">
    <citation type="submission" date="2019-05" db="EMBL/GenBank/DDBJ databases">
        <authorList>
            <person name="Suflita J.M."/>
            <person name="Marks C.R."/>
        </authorList>
    </citation>
    <scope>NUCLEOTIDE SEQUENCE [LARGE SCALE GENOMIC DNA]</scope>
    <source>
        <strain evidence="12 13">ALDC</strain>
    </source>
</reference>
<evidence type="ECO:0000256" key="1">
    <source>
        <dbReference type="ARBA" id="ARBA00001946"/>
    </source>
</evidence>
<evidence type="ECO:0000256" key="6">
    <source>
        <dbReference type="ARBA" id="ARBA00022842"/>
    </source>
</evidence>
<dbReference type="PANTHER" id="PTHR11649:SF13">
    <property type="entry name" value="ENGB-TYPE G DOMAIN-CONTAINING PROTEIN"/>
    <property type="match status" value="1"/>
</dbReference>
<comment type="cofactor">
    <cofactor evidence="1">
        <name>Mg(2+)</name>
        <dbReference type="ChEBI" id="CHEBI:18420"/>
    </cofactor>
</comment>
<organism evidence="12 13">
    <name type="scientific">Desulfoglaeba alkanexedens ALDC</name>
    <dbReference type="NCBI Taxonomy" id="980445"/>
    <lineage>
        <taxon>Bacteria</taxon>
        <taxon>Pseudomonadati</taxon>
        <taxon>Thermodesulfobacteriota</taxon>
        <taxon>Syntrophobacteria</taxon>
        <taxon>Syntrophobacterales</taxon>
        <taxon>Syntrophobacteraceae</taxon>
        <taxon>Desulfoglaeba</taxon>
    </lineage>
</organism>
<dbReference type="GO" id="GO:0046872">
    <property type="term" value="F:metal ion binding"/>
    <property type="evidence" value="ECO:0007669"/>
    <property type="project" value="UniProtKB-KW"/>
</dbReference>
<evidence type="ECO:0000256" key="9">
    <source>
        <dbReference type="ARBA" id="ARBA00023306"/>
    </source>
</evidence>
<comment type="similarity">
    <text evidence="2 10">Belongs to the TRAFAC class TrmE-Era-EngA-EngB-Septin-like GTPase superfamily. EngB GTPase family.</text>
</comment>
<proteinExistence type="inferred from homology"/>
<evidence type="ECO:0000313" key="12">
    <source>
        <dbReference type="EMBL" id="QCQ22832.1"/>
    </source>
</evidence>
<keyword evidence="6" id="KW-0460">Magnesium</keyword>
<keyword evidence="8 10" id="KW-0717">Septation</keyword>
<dbReference type="EMBL" id="CP040098">
    <property type="protein sequence ID" value="QCQ22832.1"/>
    <property type="molecule type" value="Genomic_DNA"/>
</dbReference>
<dbReference type="PANTHER" id="PTHR11649">
    <property type="entry name" value="MSS1/TRME-RELATED GTP-BINDING PROTEIN"/>
    <property type="match status" value="1"/>
</dbReference>